<evidence type="ECO:0000313" key="1">
    <source>
        <dbReference type="EMBL" id="GLS83192.1"/>
    </source>
</evidence>
<organism evidence="1 2">
    <name type="scientific">Paraferrimonas haliotis</name>
    <dbReference type="NCBI Taxonomy" id="2013866"/>
    <lineage>
        <taxon>Bacteria</taxon>
        <taxon>Pseudomonadati</taxon>
        <taxon>Pseudomonadota</taxon>
        <taxon>Gammaproteobacteria</taxon>
        <taxon>Alteromonadales</taxon>
        <taxon>Ferrimonadaceae</taxon>
        <taxon>Paraferrimonas</taxon>
    </lineage>
</organism>
<keyword evidence="2" id="KW-1185">Reference proteome</keyword>
<dbReference type="EMBL" id="BSPO01000002">
    <property type="protein sequence ID" value="GLS83192.1"/>
    <property type="molecule type" value="Genomic_DNA"/>
</dbReference>
<comment type="caution">
    <text evidence="1">The sequence shown here is derived from an EMBL/GenBank/DDBJ whole genome shotgun (WGS) entry which is preliminary data.</text>
</comment>
<name>A0AA37WWA0_9GAMM</name>
<sequence>MISLAVLAGLMHLSYIDDRRVIECNIQNAEQCVQLLPDELAHNLLQRYPNWPQDIGYRQAVSYVFDNEHVAGMILLANPHRNQVYQQWLGSDWYTYEAADEAQLVRWHELGHVYARNQISALPELPEVDGELGLNVALYQQEILADLYVAWRIAVQHQDWPLLNQQIHRRNLAMMKRDSDVNHWSVPWLLPLLSIDPKQVAQLDYPEFSKLALTLVKPIDKSELLELLYLFRREFSDGATTPSNKRYLSWRRAQFGTYVEPTLVELMGKKTATKWTQLRYF</sequence>
<protein>
    <submittedName>
        <fullName evidence="1">Uncharacterized protein</fullName>
    </submittedName>
</protein>
<evidence type="ECO:0000313" key="2">
    <source>
        <dbReference type="Proteomes" id="UP001157439"/>
    </source>
</evidence>
<proteinExistence type="predicted"/>
<accession>A0AA37WWA0</accession>
<dbReference type="RefSeq" id="WP_095497247.1">
    <property type="nucleotide sequence ID" value="NZ_BSPO01000002.1"/>
</dbReference>
<dbReference type="AlphaFoldDB" id="A0AA37WWA0"/>
<gene>
    <name evidence="1" type="ORF">GCM10007894_11690</name>
</gene>
<dbReference type="Proteomes" id="UP001157439">
    <property type="component" value="Unassembled WGS sequence"/>
</dbReference>
<reference evidence="1 2" key="1">
    <citation type="journal article" date="2014" name="Int. J. Syst. Evol. Microbiol.">
        <title>Complete genome sequence of Corynebacterium casei LMG S-19264T (=DSM 44701T), isolated from a smear-ripened cheese.</title>
        <authorList>
            <consortium name="US DOE Joint Genome Institute (JGI-PGF)"/>
            <person name="Walter F."/>
            <person name="Albersmeier A."/>
            <person name="Kalinowski J."/>
            <person name="Ruckert C."/>
        </authorList>
    </citation>
    <scope>NUCLEOTIDE SEQUENCE [LARGE SCALE GENOMIC DNA]</scope>
    <source>
        <strain evidence="1 2">NBRC 112785</strain>
    </source>
</reference>